<organism evidence="2 3">
    <name type="scientific">Streptomyces filamentosus NRRL 15998</name>
    <dbReference type="NCBI Taxonomy" id="457431"/>
    <lineage>
        <taxon>Bacteria</taxon>
        <taxon>Bacillati</taxon>
        <taxon>Actinomycetota</taxon>
        <taxon>Actinomycetes</taxon>
        <taxon>Kitasatosporales</taxon>
        <taxon>Streptomycetaceae</taxon>
        <taxon>Streptomyces</taxon>
    </lineage>
</organism>
<dbReference type="EMBL" id="DS999644">
    <property type="protein sequence ID" value="EFE73625.2"/>
    <property type="molecule type" value="Genomic_DNA"/>
</dbReference>
<dbReference type="Proteomes" id="UP000003986">
    <property type="component" value="Unassembled WGS sequence"/>
</dbReference>
<reference evidence="3" key="1">
    <citation type="submission" date="2008-10" db="EMBL/GenBank/DDBJ databases">
        <authorList>
            <person name="Molnar K."/>
        </authorList>
    </citation>
    <scope>NUCLEOTIDE SEQUENCE [LARGE SCALE GENOMIC DNA]</scope>
    <source>
        <strain evidence="3">NRRL 15998</strain>
    </source>
</reference>
<feature type="region of interest" description="Disordered" evidence="1">
    <location>
        <begin position="393"/>
        <end position="431"/>
    </location>
</feature>
<feature type="compositionally biased region" description="Basic and acidic residues" evidence="1">
    <location>
        <begin position="64"/>
        <end position="80"/>
    </location>
</feature>
<evidence type="ECO:0000313" key="3">
    <source>
        <dbReference type="Proteomes" id="UP000003986"/>
    </source>
</evidence>
<gene>
    <name evidence="2" type="ORF">SSGG_00990</name>
</gene>
<proteinExistence type="predicted"/>
<name>D6AQ22_STRFL</name>
<evidence type="ECO:0000313" key="2">
    <source>
        <dbReference type="EMBL" id="EFE73625.2"/>
    </source>
</evidence>
<sequence>MRGAAFGKAAPRMVNYSAARPGFRNGPAGSLDIDLPARIGQRRPQSRERGQHRAPRRIRPVMVDPDHLLGQRPAARDQRQRGVRRQCRRDQRGRVRPRRGAQRRRHRGRVPRLVDVRLKTAQRHRSRPGRRGGRGVAGHHRLQTLVLDPGHTRLQAQHLQLRRGVRQSRAAAVDPALLPVQQREVGAARGGRVGGDPLPGPRAHRHRGDSGGPAHGLLRADHAQVDAPGVRQQRFGAHRGDRVQHEQRAVRPDHLADLRDRVGVAGRRLRVHQRDEVDLRVLGQRFGDLAGGHRRVEGHREVDDLGAAVPQPVAEGLPVRTRDHVQRGRAGPRAAADTALQWQQRLALGDDDVLLRGEEPGHTPLDRREVAGGQRGKVEEGVRHGGALFGFVRRSKGTGSLPTAHRRPRTVPRMSDRVSGRTVGRTGGRSE</sequence>
<accession>D6AQ22</accession>
<evidence type="ECO:0000256" key="1">
    <source>
        <dbReference type="SAM" id="MobiDB-lite"/>
    </source>
</evidence>
<protein>
    <submittedName>
        <fullName evidence="2">Uncharacterized protein</fullName>
    </submittedName>
</protein>
<reference evidence="3" key="2">
    <citation type="submission" date="2008-12" db="EMBL/GenBank/DDBJ databases">
        <title>Annotation of Streptomyces roseosporus strain NRRL 15998.</title>
        <authorList>
            <consortium name="The Broad Institute Genome Sequencing Platform"/>
            <consortium name="Broad Institute Microbial Sequencing Center"/>
            <person name="Fischbach M."/>
            <person name="Ward D."/>
            <person name="Young S."/>
            <person name="Kodira C.D."/>
            <person name="Zeng Q."/>
            <person name="Koehrsen M."/>
            <person name="Godfrey P."/>
            <person name="Alvarado L."/>
            <person name="Berlin A.M."/>
            <person name="Borenstein D."/>
            <person name="Chen Z."/>
            <person name="Engels R."/>
            <person name="Freedman E."/>
            <person name="Gellesch M."/>
            <person name="Goldberg J."/>
            <person name="Griggs A."/>
            <person name="Gujja S."/>
            <person name="Heiman D.I."/>
            <person name="Hepburn T.A."/>
            <person name="Howarth C."/>
            <person name="Jen D."/>
            <person name="Larson L."/>
            <person name="Lewis B."/>
            <person name="Mehta T."/>
            <person name="Park D."/>
            <person name="Pearson M."/>
            <person name="Roberts A."/>
            <person name="Saif S."/>
            <person name="Shea T.D."/>
            <person name="Shenoy N."/>
            <person name="Sisk P."/>
            <person name="Stolte C."/>
            <person name="Sykes S.N."/>
            <person name="Walk T."/>
            <person name="White J."/>
            <person name="Yandava C."/>
            <person name="Straight P."/>
            <person name="Clardy J."/>
            <person name="Hung D."/>
            <person name="Kolter R."/>
            <person name="Mekalanos J."/>
            <person name="Walker S."/>
            <person name="Walsh C.T."/>
            <person name="Wieland B.L.C."/>
            <person name="Ilzarbe M."/>
            <person name="Galagan J."/>
            <person name="Nusbaum C."/>
            <person name="Birren B."/>
        </authorList>
    </citation>
    <scope>NUCLEOTIDE SEQUENCE [LARGE SCALE GENOMIC DNA]</scope>
    <source>
        <strain evidence="3">NRRL 15998</strain>
    </source>
</reference>
<feature type="compositionally biased region" description="Basic residues" evidence="1">
    <location>
        <begin position="94"/>
        <end position="109"/>
    </location>
</feature>
<feature type="region of interest" description="Disordered" evidence="1">
    <location>
        <begin position="40"/>
        <end position="109"/>
    </location>
</feature>
<feature type="region of interest" description="Disordered" evidence="1">
    <location>
        <begin position="188"/>
        <end position="212"/>
    </location>
</feature>
<dbReference type="AlphaFoldDB" id="D6AQ22"/>